<evidence type="ECO:0000256" key="1">
    <source>
        <dbReference type="SAM" id="MobiDB-lite"/>
    </source>
</evidence>
<sequence>MGVPDKVLNISTADLKSAAPTFQTQSTKLLEGATTLGTKLAALGQPWGGEEQVRKFAETYSDQRMKIEYAVGILVQGLASVKAAMTDMTDGHVDNEEGIRGMFNDMAPPPEWAAGPEWRPPMAPPVPPAPPEQGDGQHG</sequence>
<protein>
    <recommendedName>
        <fullName evidence="4">WXG100 family type VII secretion target</fullName>
    </recommendedName>
</protein>
<dbReference type="EMBL" id="JAJAGO010000009">
    <property type="protein sequence ID" value="MCT2592242.1"/>
    <property type="molecule type" value="Genomic_DNA"/>
</dbReference>
<dbReference type="RefSeq" id="WP_260219562.1">
    <property type="nucleotide sequence ID" value="NZ_JAJAGO010000009.1"/>
</dbReference>
<feature type="compositionally biased region" description="Pro residues" evidence="1">
    <location>
        <begin position="118"/>
        <end position="131"/>
    </location>
</feature>
<dbReference type="Gene3D" id="1.10.287.1060">
    <property type="entry name" value="ESAT-6-like"/>
    <property type="match status" value="1"/>
</dbReference>
<feature type="region of interest" description="Disordered" evidence="1">
    <location>
        <begin position="92"/>
        <end position="139"/>
    </location>
</feature>
<evidence type="ECO:0008006" key="4">
    <source>
        <dbReference type="Google" id="ProtNLM"/>
    </source>
</evidence>
<dbReference type="InterPro" id="IPR036689">
    <property type="entry name" value="ESAT-6-like_sf"/>
</dbReference>
<dbReference type="Proteomes" id="UP001156389">
    <property type="component" value="Unassembled WGS sequence"/>
</dbReference>
<gene>
    <name evidence="2" type="ORF">LHJ74_20445</name>
</gene>
<proteinExistence type="predicted"/>
<dbReference type="SUPFAM" id="SSF140453">
    <property type="entry name" value="EsxAB dimer-like"/>
    <property type="match status" value="1"/>
</dbReference>
<reference evidence="2 3" key="1">
    <citation type="submission" date="2021-10" db="EMBL/GenBank/DDBJ databases">
        <title>Streptomyces gossypii sp. nov., isolated from soil collected from cotton field.</title>
        <authorList>
            <person name="Ge X."/>
            <person name="Chen X."/>
            <person name="Liu W."/>
        </authorList>
    </citation>
    <scope>NUCLEOTIDE SEQUENCE [LARGE SCALE GENOMIC DNA]</scope>
    <source>
        <strain evidence="2 3">N2-109</strain>
    </source>
</reference>
<keyword evidence="3" id="KW-1185">Reference proteome</keyword>
<name>A0ABT2JWG6_9ACTN</name>
<evidence type="ECO:0000313" key="3">
    <source>
        <dbReference type="Proteomes" id="UP001156389"/>
    </source>
</evidence>
<comment type="caution">
    <text evidence="2">The sequence shown here is derived from an EMBL/GenBank/DDBJ whole genome shotgun (WGS) entry which is preliminary data.</text>
</comment>
<evidence type="ECO:0000313" key="2">
    <source>
        <dbReference type="EMBL" id="MCT2592242.1"/>
    </source>
</evidence>
<organism evidence="2 3">
    <name type="scientific">Streptomyces gossypii</name>
    <dbReference type="NCBI Taxonomy" id="2883101"/>
    <lineage>
        <taxon>Bacteria</taxon>
        <taxon>Bacillati</taxon>
        <taxon>Actinomycetota</taxon>
        <taxon>Actinomycetes</taxon>
        <taxon>Kitasatosporales</taxon>
        <taxon>Streptomycetaceae</taxon>
        <taxon>Streptomyces</taxon>
    </lineage>
</organism>
<accession>A0ABT2JWG6</accession>